<keyword evidence="8" id="KW-1185">Reference proteome</keyword>
<keyword evidence="4" id="KW-0393">Immunoglobulin domain</keyword>
<dbReference type="InterPro" id="IPR007110">
    <property type="entry name" value="Ig-like_dom"/>
</dbReference>
<dbReference type="InterPro" id="IPR013783">
    <property type="entry name" value="Ig-like_fold"/>
</dbReference>
<feature type="signal peptide" evidence="5">
    <location>
        <begin position="1"/>
        <end position="20"/>
    </location>
</feature>
<dbReference type="InterPro" id="IPR036179">
    <property type="entry name" value="Ig-like_dom_sf"/>
</dbReference>
<dbReference type="EMBL" id="JAODUP010000703">
    <property type="protein sequence ID" value="KAK2145100.1"/>
    <property type="molecule type" value="Genomic_DNA"/>
</dbReference>
<comment type="caution">
    <text evidence="7">The sequence shown here is derived from an EMBL/GenBank/DDBJ whole genome shotgun (WGS) entry which is preliminary data.</text>
</comment>
<dbReference type="SMART" id="SM00408">
    <property type="entry name" value="IGc2"/>
    <property type="match status" value="2"/>
</dbReference>
<dbReference type="SMART" id="SM00409">
    <property type="entry name" value="IG"/>
    <property type="match status" value="3"/>
</dbReference>
<dbReference type="InterPro" id="IPR051170">
    <property type="entry name" value="Neural/epithelial_adhesion"/>
</dbReference>
<dbReference type="InterPro" id="IPR003599">
    <property type="entry name" value="Ig_sub"/>
</dbReference>
<proteinExistence type="predicted"/>
<keyword evidence="3" id="KW-1015">Disulfide bond</keyword>
<organism evidence="7 8">
    <name type="scientific">Paralvinella palmiformis</name>
    <dbReference type="NCBI Taxonomy" id="53620"/>
    <lineage>
        <taxon>Eukaryota</taxon>
        <taxon>Metazoa</taxon>
        <taxon>Spiralia</taxon>
        <taxon>Lophotrochozoa</taxon>
        <taxon>Annelida</taxon>
        <taxon>Polychaeta</taxon>
        <taxon>Sedentaria</taxon>
        <taxon>Canalipalpata</taxon>
        <taxon>Terebellida</taxon>
        <taxon>Terebelliformia</taxon>
        <taxon>Alvinellidae</taxon>
        <taxon>Paralvinella</taxon>
    </lineage>
</organism>
<feature type="chain" id="PRO_5042189074" description="Ig-like domain-containing protein" evidence="5">
    <location>
        <begin position="21"/>
        <end position="366"/>
    </location>
</feature>
<evidence type="ECO:0000256" key="1">
    <source>
        <dbReference type="ARBA" id="ARBA00022729"/>
    </source>
</evidence>
<protein>
    <recommendedName>
        <fullName evidence="6">Ig-like domain-containing protein</fullName>
    </recommendedName>
</protein>
<dbReference type="PROSITE" id="PS50835">
    <property type="entry name" value="IG_LIKE"/>
    <property type="match status" value="3"/>
</dbReference>
<feature type="domain" description="Ig-like" evidence="6">
    <location>
        <begin position="141"/>
        <end position="228"/>
    </location>
</feature>
<sequence length="366" mass="41117">MDCRLFLLAVFVISLAYVAAQEQPEITKAILPEIKRKGLTAYLNCTVTRQGTSKVFWSHKQRRLEITQDDQVTVGERFNQVVNGLPKYEIFRLPDGDGWTYQLVVHRLSQIDIGTYICKIQVTGTGETKEKFGKLLVLVPPDIQNGKTTHTLSVPKGGSAKLTCAAEGYPMPNITWFRPNGKAIPGRGYSYNGETLYLEDVTLDNRGMYRCVANNNVRPPATFDATLFIEFAPEATPVQSTYGQATNRQFDLTIECIISGYPPPTLHWYKITEGGGRKAITDDDWHSINTLLSHGNFLSISERWYQLTIRNVRARDLGDYVCEETDLCQGANCPKNVNDINSAKRNVIATSIVFISVTLSCLLYQW</sequence>
<feature type="domain" description="Ig-like" evidence="6">
    <location>
        <begin position="24"/>
        <end position="121"/>
    </location>
</feature>
<evidence type="ECO:0000256" key="4">
    <source>
        <dbReference type="ARBA" id="ARBA00023319"/>
    </source>
</evidence>
<evidence type="ECO:0000256" key="5">
    <source>
        <dbReference type="SAM" id="SignalP"/>
    </source>
</evidence>
<keyword evidence="2" id="KW-0677">Repeat</keyword>
<dbReference type="CDD" id="cd00096">
    <property type="entry name" value="Ig"/>
    <property type="match status" value="1"/>
</dbReference>
<feature type="domain" description="Ig-like" evidence="6">
    <location>
        <begin position="233"/>
        <end position="338"/>
    </location>
</feature>
<dbReference type="GO" id="GO:0043005">
    <property type="term" value="C:neuron projection"/>
    <property type="evidence" value="ECO:0007669"/>
    <property type="project" value="TreeGrafter"/>
</dbReference>
<dbReference type="Gene3D" id="2.60.40.10">
    <property type="entry name" value="Immunoglobulins"/>
    <property type="match status" value="3"/>
</dbReference>
<evidence type="ECO:0000313" key="7">
    <source>
        <dbReference type="EMBL" id="KAK2145100.1"/>
    </source>
</evidence>
<evidence type="ECO:0000259" key="6">
    <source>
        <dbReference type="PROSITE" id="PS50835"/>
    </source>
</evidence>
<evidence type="ECO:0000313" key="8">
    <source>
        <dbReference type="Proteomes" id="UP001208570"/>
    </source>
</evidence>
<accession>A0AAD9J3S9</accession>
<dbReference type="Pfam" id="PF13927">
    <property type="entry name" value="Ig_3"/>
    <property type="match status" value="2"/>
</dbReference>
<evidence type="ECO:0000256" key="2">
    <source>
        <dbReference type="ARBA" id="ARBA00022737"/>
    </source>
</evidence>
<dbReference type="Proteomes" id="UP001208570">
    <property type="component" value="Unassembled WGS sequence"/>
</dbReference>
<reference evidence="7" key="1">
    <citation type="journal article" date="2023" name="Mol. Biol. Evol.">
        <title>Third-Generation Sequencing Reveals the Adaptive Role of the Epigenome in Three Deep-Sea Polychaetes.</title>
        <authorList>
            <person name="Perez M."/>
            <person name="Aroh O."/>
            <person name="Sun Y."/>
            <person name="Lan Y."/>
            <person name="Juniper S.K."/>
            <person name="Young C.R."/>
            <person name="Angers B."/>
            <person name="Qian P.Y."/>
        </authorList>
    </citation>
    <scope>NUCLEOTIDE SEQUENCE</scope>
    <source>
        <strain evidence="7">P08H-3</strain>
    </source>
</reference>
<gene>
    <name evidence="7" type="ORF">LSH36_703g01056</name>
</gene>
<dbReference type="PANTHER" id="PTHR12231:SF253">
    <property type="entry name" value="DPR-INTERACTING PROTEIN ETA, ISOFORM B-RELATED"/>
    <property type="match status" value="1"/>
</dbReference>
<dbReference type="PANTHER" id="PTHR12231">
    <property type="entry name" value="CTX-RELATED TYPE I TRANSMEMBRANE PROTEIN"/>
    <property type="match status" value="1"/>
</dbReference>
<keyword evidence="1 5" id="KW-0732">Signal</keyword>
<dbReference type="InterPro" id="IPR003598">
    <property type="entry name" value="Ig_sub2"/>
</dbReference>
<name>A0AAD9J3S9_9ANNE</name>
<dbReference type="AlphaFoldDB" id="A0AAD9J3S9"/>
<evidence type="ECO:0000256" key="3">
    <source>
        <dbReference type="ARBA" id="ARBA00023157"/>
    </source>
</evidence>
<dbReference type="SUPFAM" id="SSF48726">
    <property type="entry name" value="Immunoglobulin"/>
    <property type="match status" value="3"/>
</dbReference>